<gene>
    <name evidence="2" type="ORF">LPC04_25075</name>
</gene>
<reference evidence="2" key="1">
    <citation type="submission" date="2021-11" db="EMBL/GenBank/DDBJ databases">
        <title>BS-T2-15 a new species belonging to the Comamonadaceae family isolated from the soil of a French oak forest.</title>
        <authorList>
            <person name="Mieszkin S."/>
            <person name="Alain K."/>
        </authorList>
    </citation>
    <scope>NUCLEOTIDE SEQUENCE</scope>
    <source>
        <strain evidence="2">BS-T2-15</strain>
    </source>
</reference>
<dbReference type="InterPro" id="IPR014710">
    <property type="entry name" value="RmlC-like_jellyroll"/>
</dbReference>
<dbReference type="SMART" id="SM00100">
    <property type="entry name" value="cNMP"/>
    <property type="match status" value="1"/>
</dbReference>
<name>A0A9X2C4A5_9BURK</name>
<protein>
    <submittedName>
        <fullName evidence="2">Crp/Fnr family transcriptional regulator</fullName>
    </submittedName>
</protein>
<sequence length="216" mass="24010">MSARKSGPIDYNALPEILRPLAERSEIRRFRKGSLVLDEGDRGDALLIILAGELRAFTGSDTGRHVTYGLYGPGDYLGEMGLDGGARMASVEALSDTTCAYVERATLMQYISERPQFAFELIAKVIQRARVATLAASQYAMNEAYLRLKRWLDAVAQAQFDGTRVVREPLAEIDLPQRLGCSQEMAGSILRDLEHAAIISLEDGRLRILRELPSHW</sequence>
<dbReference type="GO" id="GO:0003700">
    <property type="term" value="F:DNA-binding transcription factor activity"/>
    <property type="evidence" value="ECO:0007669"/>
    <property type="project" value="TreeGrafter"/>
</dbReference>
<dbReference type="PROSITE" id="PS50042">
    <property type="entry name" value="CNMP_BINDING_3"/>
    <property type="match status" value="1"/>
</dbReference>
<accession>A0A9X2C4A5</accession>
<dbReference type="RefSeq" id="WP_275685046.1">
    <property type="nucleotide sequence ID" value="NZ_JAJLJH010000011.1"/>
</dbReference>
<dbReference type="EMBL" id="JAJLJH010000011">
    <property type="protein sequence ID" value="MCK9689000.1"/>
    <property type="molecule type" value="Genomic_DNA"/>
</dbReference>
<dbReference type="SUPFAM" id="SSF51206">
    <property type="entry name" value="cAMP-binding domain-like"/>
    <property type="match status" value="1"/>
</dbReference>
<dbReference type="CDD" id="cd00038">
    <property type="entry name" value="CAP_ED"/>
    <property type="match status" value="1"/>
</dbReference>
<keyword evidence="3" id="KW-1185">Reference proteome</keyword>
<proteinExistence type="predicted"/>
<dbReference type="InterPro" id="IPR000595">
    <property type="entry name" value="cNMP-bd_dom"/>
</dbReference>
<dbReference type="Proteomes" id="UP001139353">
    <property type="component" value="Unassembled WGS sequence"/>
</dbReference>
<evidence type="ECO:0000313" key="2">
    <source>
        <dbReference type="EMBL" id="MCK9689000.1"/>
    </source>
</evidence>
<dbReference type="AlphaFoldDB" id="A0A9X2C4A5"/>
<dbReference type="Gene3D" id="2.60.120.10">
    <property type="entry name" value="Jelly Rolls"/>
    <property type="match status" value="1"/>
</dbReference>
<dbReference type="Pfam" id="PF00027">
    <property type="entry name" value="cNMP_binding"/>
    <property type="match status" value="1"/>
</dbReference>
<comment type="caution">
    <text evidence="2">The sequence shown here is derived from an EMBL/GenBank/DDBJ whole genome shotgun (WGS) entry which is preliminary data.</text>
</comment>
<dbReference type="GO" id="GO:0005829">
    <property type="term" value="C:cytosol"/>
    <property type="evidence" value="ECO:0007669"/>
    <property type="project" value="TreeGrafter"/>
</dbReference>
<dbReference type="InterPro" id="IPR018490">
    <property type="entry name" value="cNMP-bd_dom_sf"/>
</dbReference>
<dbReference type="PANTHER" id="PTHR24567">
    <property type="entry name" value="CRP FAMILY TRANSCRIPTIONAL REGULATORY PROTEIN"/>
    <property type="match status" value="1"/>
</dbReference>
<dbReference type="InterPro" id="IPR050397">
    <property type="entry name" value="Env_Response_Regulators"/>
</dbReference>
<evidence type="ECO:0000259" key="1">
    <source>
        <dbReference type="PROSITE" id="PS50042"/>
    </source>
</evidence>
<dbReference type="PANTHER" id="PTHR24567:SF74">
    <property type="entry name" value="HTH-TYPE TRANSCRIPTIONAL REGULATOR ARCR"/>
    <property type="match status" value="1"/>
</dbReference>
<organism evidence="2 3">
    <name type="scientific">Scleromatobacter humisilvae</name>
    <dbReference type="NCBI Taxonomy" id="2897159"/>
    <lineage>
        <taxon>Bacteria</taxon>
        <taxon>Pseudomonadati</taxon>
        <taxon>Pseudomonadota</taxon>
        <taxon>Betaproteobacteria</taxon>
        <taxon>Burkholderiales</taxon>
        <taxon>Sphaerotilaceae</taxon>
        <taxon>Scleromatobacter</taxon>
    </lineage>
</organism>
<feature type="domain" description="Cyclic nucleotide-binding" evidence="1">
    <location>
        <begin position="9"/>
        <end position="128"/>
    </location>
</feature>
<evidence type="ECO:0000313" key="3">
    <source>
        <dbReference type="Proteomes" id="UP001139353"/>
    </source>
</evidence>